<evidence type="ECO:0000313" key="1">
    <source>
        <dbReference type="EMBL" id="MEQ2278838.1"/>
    </source>
</evidence>
<gene>
    <name evidence="1" type="ORF">AMECASPLE_003306</name>
</gene>
<accession>A0ABV0XBL8</accession>
<protein>
    <submittedName>
        <fullName evidence="1">Uncharacterized protein</fullName>
    </submittedName>
</protein>
<evidence type="ECO:0000313" key="2">
    <source>
        <dbReference type="Proteomes" id="UP001469553"/>
    </source>
</evidence>
<dbReference type="Proteomes" id="UP001469553">
    <property type="component" value="Unassembled WGS sequence"/>
</dbReference>
<name>A0ABV0XBL8_9TELE</name>
<comment type="caution">
    <text evidence="1">The sequence shown here is derived from an EMBL/GenBank/DDBJ whole genome shotgun (WGS) entry which is preliminary data.</text>
</comment>
<dbReference type="EMBL" id="JAHRIP010000129">
    <property type="protein sequence ID" value="MEQ2278838.1"/>
    <property type="molecule type" value="Genomic_DNA"/>
</dbReference>
<sequence>MWQVAERQPPAHPLVGFPYLALSEQILDTKPPFCAPLWRSCYSAPDTTRSTTSASGREINRLLDSKTYDTWELLYVLEAHFCVPGQTRLTSRVSNDFTLWLLGESTQGVPASNLPYCFCSDC</sequence>
<proteinExistence type="predicted"/>
<keyword evidence="2" id="KW-1185">Reference proteome</keyword>
<organism evidence="1 2">
    <name type="scientific">Ameca splendens</name>
    <dbReference type="NCBI Taxonomy" id="208324"/>
    <lineage>
        <taxon>Eukaryota</taxon>
        <taxon>Metazoa</taxon>
        <taxon>Chordata</taxon>
        <taxon>Craniata</taxon>
        <taxon>Vertebrata</taxon>
        <taxon>Euteleostomi</taxon>
        <taxon>Actinopterygii</taxon>
        <taxon>Neopterygii</taxon>
        <taxon>Teleostei</taxon>
        <taxon>Neoteleostei</taxon>
        <taxon>Acanthomorphata</taxon>
        <taxon>Ovalentaria</taxon>
        <taxon>Atherinomorphae</taxon>
        <taxon>Cyprinodontiformes</taxon>
        <taxon>Goodeidae</taxon>
        <taxon>Ameca</taxon>
    </lineage>
</organism>
<reference evidence="1 2" key="1">
    <citation type="submission" date="2021-06" db="EMBL/GenBank/DDBJ databases">
        <authorList>
            <person name="Palmer J.M."/>
        </authorList>
    </citation>
    <scope>NUCLEOTIDE SEQUENCE [LARGE SCALE GENOMIC DNA]</scope>
    <source>
        <strain evidence="1 2">AS_MEX2019</strain>
        <tissue evidence="1">Muscle</tissue>
    </source>
</reference>